<dbReference type="FunFam" id="3.30.70.330:FF:000040">
    <property type="entry name" value="Heterogeneous nuclear ribonucleoprotein A2/B1"/>
    <property type="match status" value="1"/>
</dbReference>
<dbReference type="Pfam" id="PF00076">
    <property type="entry name" value="RRM_1"/>
    <property type="match status" value="2"/>
</dbReference>
<dbReference type="InterPro" id="IPR012677">
    <property type="entry name" value="Nucleotide-bd_a/b_plait_sf"/>
</dbReference>
<feature type="compositionally biased region" description="Gly residues" evidence="4">
    <location>
        <begin position="273"/>
        <end position="293"/>
    </location>
</feature>
<dbReference type="GO" id="GO:0071013">
    <property type="term" value="C:catalytic step 2 spliceosome"/>
    <property type="evidence" value="ECO:0007669"/>
    <property type="project" value="TreeGrafter"/>
</dbReference>
<dbReference type="PANTHER" id="PTHR48026">
    <property type="entry name" value="HOMOLOGOUS TO DROSOPHILA SQD (SQUID) PROTEIN"/>
    <property type="match status" value="1"/>
</dbReference>
<name>A0A1B6M6F9_9HEMI</name>
<evidence type="ECO:0000259" key="5">
    <source>
        <dbReference type="PROSITE" id="PS50102"/>
    </source>
</evidence>
<dbReference type="PROSITE" id="PS50102">
    <property type="entry name" value="RRM"/>
    <property type="match status" value="2"/>
</dbReference>
<gene>
    <name evidence="6" type="ORF">g.25416</name>
</gene>
<evidence type="ECO:0000256" key="1">
    <source>
        <dbReference type="ARBA" id="ARBA00022737"/>
    </source>
</evidence>
<reference evidence="6" key="1">
    <citation type="submission" date="2015-11" db="EMBL/GenBank/DDBJ databases">
        <title>De novo transcriptome assembly of four potential Pierce s Disease insect vectors from Arizona vineyards.</title>
        <authorList>
            <person name="Tassone E.E."/>
        </authorList>
    </citation>
    <scope>NUCLEOTIDE SEQUENCE</scope>
</reference>
<keyword evidence="1" id="KW-0677">Repeat</keyword>
<dbReference type="InterPro" id="IPR035979">
    <property type="entry name" value="RBD_domain_sf"/>
</dbReference>
<dbReference type="GO" id="GO:0000398">
    <property type="term" value="P:mRNA splicing, via spliceosome"/>
    <property type="evidence" value="ECO:0007669"/>
    <property type="project" value="TreeGrafter"/>
</dbReference>
<dbReference type="SMART" id="SM00360">
    <property type="entry name" value="RRM"/>
    <property type="match status" value="2"/>
</dbReference>
<feature type="compositionally biased region" description="Low complexity" evidence="4">
    <location>
        <begin position="258"/>
        <end position="272"/>
    </location>
</feature>
<dbReference type="SUPFAM" id="SSF54928">
    <property type="entry name" value="RNA-binding domain, RBD"/>
    <property type="match status" value="2"/>
</dbReference>
<accession>A0A1B6M6F9</accession>
<evidence type="ECO:0000256" key="4">
    <source>
        <dbReference type="SAM" id="MobiDB-lite"/>
    </source>
</evidence>
<dbReference type="GO" id="GO:0003730">
    <property type="term" value="F:mRNA 3'-UTR binding"/>
    <property type="evidence" value="ECO:0007669"/>
    <property type="project" value="TreeGrafter"/>
</dbReference>
<feature type="region of interest" description="Disordered" evidence="4">
    <location>
        <begin position="168"/>
        <end position="293"/>
    </location>
</feature>
<dbReference type="Gene3D" id="3.30.70.330">
    <property type="match status" value="2"/>
</dbReference>
<organism evidence="6">
    <name type="scientific">Graphocephala atropunctata</name>
    <dbReference type="NCBI Taxonomy" id="36148"/>
    <lineage>
        <taxon>Eukaryota</taxon>
        <taxon>Metazoa</taxon>
        <taxon>Ecdysozoa</taxon>
        <taxon>Arthropoda</taxon>
        <taxon>Hexapoda</taxon>
        <taxon>Insecta</taxon>
        <taxon>Pterygota</taxon>
        <taxon>Neoptera</taxon>
        <taxon>Paraneoptera</taxon>
        <taxon>Hemiptera</taxon>
        <taxon>Auchenorrhyncha</taxon>
        <taxon>Membracoidea</taxon>
        <taxon>Cicadellidae</taxon>
        <taxon>Cicadellinae</taxon>
        <taxon>Cicadellini</taxon>
        <taxon>Graphocephala</taxon>
    </lineage>
</organism>
<dbReference type="EMBL" id="GEBQ01008467">
    <property type="protein sequence ID" value="JAT31510.1"/>
    <property type="molecule type" value="Transcribed_RNA"/>
</dbReference>
<keyword evidence="2 3" id="KW-0694">RNA-binding</keyword>
<proteinExistence type="predicted"/>
<feature type="non-terminal residue" evidence="6">
    <location>
        <position position="1"/>
    </location>
</feature>
<sequence length="293" mass="32038">GCSIIQASDEDLKEFFEQWGEIVDVVVMKDPKTKRARGFGFITYSRSSMLDEAMANRPHTISGRKVEAKRAVPRDEIGNVEAKATVKKLFVGGLRDTIEEDDLKKHFEQYGNILSISVPLEKDTGSRRGFAFIEFDDYDPVDKAIMKRDHIIKGKKVDVKKALSKDALRGANREGGGRGGRDDSRDWNNRSAPSNIQKKWGGDGYGGSPWNAQAGNQGWDGPGWEGPSQPWGYNQNTEFGYGQTWGMQDTRNGGGPMRNNAYAGANRNAPYGPGTGGGSMAGGYGDGSGGRRF</sequence>
<dbReference type="GO" id="GO:0098687">
    <property type="term" value="C:chromosomal region"/>
    <property type="evidence" value="ECO:0007669"/>
    <property type="project" value="UniProtKB-ARBA"/>
</dbReference>
<feature type="domain" description="RRM" evidence="5">
    <location>
        <begin position="1"/>
        <end position="73"/>
    </location>
</feature>
<evidence type="ECO:0000313" key="6">
    <source>
        <dbReference type="EMBL" id="JAT31510.1"/>
    </source>
</evidence>
<protein>
    <recommendedName>
        <fullName evidence="5">RRM domain-containing protein</fullName>
    </recommendedName>
</protein>
<dbReference type="AlphaFoldDB" id="A0A1B6M6F9"/>
<feature type="domain" description="RRM" evidence="5">
    <location>
        <begin position="87"/>
        <end position="164"/>
    </location>
</feature>
<dbReference type="InterPro" id="IPR000504">
    <property type="entry name" value="RRM_dom"/>
</dbReference>
<dbReference type="PANTHER" id="PTHR48026:SF14">
    <property type="entry name" value="HETEROGENEOUS NUCLEAR RIBONUCLEOPROTEIN A1"/>
    <property type="match status" value="1"/>
</dbReference>
<feature type="compositionally biased region" description="Basic and acidic residues" evidence="4">
    <location>
        <begin position="168"/>
        <end position="188"/>
    </location>
</feature>
<evidence type="ECO:0000256" key="3">
    <source>
        <dbReference type="PROSITE-ProRule" id="PRU00176"/>
    </source>
</evidence>
<evidence type="ECO:0000256" key="2">
    <source>
        <dbReference type="ARBA" id="ARBA00022884"/>
    </source>
</evidence>